<evidence type="ECO:0000256" key="7">
    <source>
        <dbReference type="RuleBase" id="RU000477"/>
    </source>
</evidence>
<protein>
    <submittedName>
        <fullName evidence="9">Uncharacterized protein</fullName>
    </submittedName>
</protein>
<comment type="similarity">
    <text evidence="2 7">Belongs to the MIP/aquaporin (TC 1.A.8) family.</text>
</comment>
<dbReference type="SUPFAM" id="SSF81338">
    <property type="entry name" value="Aquaporin-like"/>
    <property type="match status" value="1"/>
</dbReference>
<feature type="transmembrane region" description="Helical" evidence="8">
    <location>
        <begin position="54"/>
        <end position="76"/>
    </location>
</feature>
<proteinExistence type="inferred from homology"/>
<dbReference type="PRINTS" id="PR00783">
    <property type="entry name" value="MINTRINSICP"/>
</dbReference>
<dbReference type="InterPro" id="IPR023271">
    <property type="entry name" value="Aquaporin-like"/>
</dbReference>
<dbReference type="InterPro" id="IPR000425">
    <property type="entry name" value="MIP"/>
</dbReference>
<dbReference type="Gene3D" id="1.20.1080.10">
    <property type="entry name" value="Glycerol uptake facilitator protein"/>
    <property type="match status" value="1"/>
</dbReference>
<feature type="transmembrane region" description="Helical" evidence="8">
    <location>
        <begin position="239"/>
        <end position="259"/>
    </location>
</feature>
<evidence type="ECO:0000313" key="10">
    <source>
        <dbReference type="Proteomes" id="UP001153712"/>
    </source>
</evidence>
<dbReference type="PANTHER" id="PTHR19139">
    <property type="entry name" value="AQUAPORIN TRANSPORTER"/>
    <property type="match status" value="1"/>
</dbReference>
<keyword evidence="6 8" id="KW-0472">Membrane</keyword>
<feature type="transmembrane region" description="Helical" evidence="8">
    <location>
        <begin position="107"/>
        <end position="127"/>
    </location>
</feature>
<evidence type="ECO:0000256" key="8">
    <source>
        <dbReference type="SAM" id="Phobius"/>
    </source>
</evidence>
<dbReference type="AlphaFoldDB" id="A0A9N9TXU2"/>
<keyword evidence="5 8" id="KW-1133">Transmembrane helix</keyword>
<evidence type="ECO:0000256" key="3">
    <source>
        <dbReference type="ARBA" id="ARBA00022448"/>
    </source>
</evidence>
<feature type="transmembrane region" description="Helical" evidence="8">
    <location>
        <begin position="201"/>
        <end position="219"/>
    </location>
</feature>
<evidence type="ECO:0000256" key="1">
    <source>
        <dbReference type="ARBA" id="ARBA00004141"/>
    </source>
</evidence>
<keyword evidence="10" id="KW-1185">Reference proteome</keyword>
<keyword evidence="3 7" id="KW-0813">Transport</keyword>
<keyword evidence="4 7" id="KW-0812">Transmembrane</keyword>
<evidence type="ECO:0000256" key="6">
    <source>
        <dbReference type="ARBA" id="ARBA00023136"/>
    </source>
</evidence>
<dbReference type="CDD" id="cd00333">
    <property type="entry name" value="MIP"/>
    <property type="match status" value="1"/>
</dbReference>
<feature type="transmembrane region" description="Helical" evidence="8">
    <location>
        <begin position="82"/>
        <end position="100"/>
    </location>
</feature>
<name>A0A9N9TXU2_PHYSR</name>
<dbReference type="GO" id="GO:0015267">
    <property type="term" value="F:channel activity"/>
    <property type="evidence" value="ECO:0007669"/>
    <property type="project" value="InterPro"/>
</dbReference>
<evidence type="ECO:0000256" key="5">
    <source>
        <dbReference type="ARBA" id="ARBA00022989"/>
    </source>
</evidence>
<dbReference type="EMBL" id="OU900099">
    <property type="protein sequence ID" value="CAG9862713.1"/>
    <property type="molecule type" value="Genomic_DNA"/>
</dbReference>
<evidence type="ECO:0000313" key="9">
    <source>
        <dbReference type="EMBL" id="CAG9862713.1"/>
    </source>
</evidence>
<reference evidence="9" key="1">
    <citation type="submission" date="2022-01" db="EMBL/GenBank/DDBJ databases">
        <authorList>
            <person name="King R."/>
        </authorList>
    </citation>
    <scope>NUCLEOTIDE SEQUENCE</scope>
</reference>
<dbReference type="Pfam" id="PF00230">
    <property type="entry name" value="MIP"/>
    <property type="match status" value="1"/>
</dbReference>
<accession>A0A9N9TXU2</accession>
<dbReference type="GO" id="GO:0005886">
    <property type="term" value="C:plasma membrane"/>
    <property type="evidence" value="ECO:0007669"/>
    <property type="project" value="TreeGrafter"/>
</dbReference>
<dbReference type="Proteomes" id="UP001153712">
    <property type="component" value="Chromosome 6"/>
</dbReference>
<dbReference type="PROSITE" id="PS00221">
    <property type="entry name" value="MIP"/>
    <property type="match status" value="1"/>
</dbReference>
<evidence type="ECO:0000256" key="4">
    <source>
        <dbReference type="ARBA" id="ARBA00022692"/>
    </source>
</evidence>
<dbReference type="OrthoDB" id="3222at2759"/>
<gene>
    <name evidence="9" type="ORF">PHYEVI_LOCUS9019</name>
</gene>
<evidence type="ECO:0000256" key="2">
    <source>
        <dbReference type="ARBA" id="ARBA00006175"/>
    </source>
</evidence>
<organism evidence="9 10">
    <name type="scientific">Phyllotreta striolata</name>
    <name type="common">Striped flea beetle</name>
    <name type="synonym">Crioceris striolata</name>
    <dbReference type="NCBI Taxonomy" id="444603"/>
    <lineage>
        <taxon>Eukaryota</taxon>
        <taxon>Metazoa</taxon>
        <taxon>Ecdysozoa</taxon>
        <taxon>Arthropoda</taxon>
        <taxon>Hexapoda</taxon>
        <taxon>Insecta</taxon>
        <taxon>Pterygota</taxon>
        <taxon>Neoptera</taxon>
        <taxon>Endopterygota</taxon>
        <taxon>Coleoptera</taxon>
        <taxon>Polyphaga</taxon>
        <taxon>Cucujiformia</taxon>
        <taxon>Chrysomeloidea</taxon>
        <taxon>Chrysomelidae</taxon>
        <taxon>Galerucinae</taxon>
        <taxon>Alticini</taxon>
        <taxon>Phyllotreta</taxon>
    </lineage>
</organism>
<feature type="transmembrane region" description="Helical" evidence="8">
    <location>
        <begin position="168"/>
        <end position="189"/>
    </location>
</feature>
<comment type="subcellular location">
    <subcellularLocation>
        <location evidence="1">Membrane</location>
        <topology evidence="1">Multi-pass membrane protein</topology>
    </subcellularLocation>
</comment>
<dbReference type="PANTHER" id="PTHR19139:SF270">
    <property type="entry name" value="ENTOMOGLYCEROPORIN 1-RELATED"/>
    <property type="match status" value="1"/>
</dbReference>
<dbReference type="InterPro" id="IPR022357">
    <property type="entry name" value="MIP_CS"/>
</dbReference>
<dbReference type="InterPro" id="IPR034294">
    <property type="entry name" value="Aquaporin_transptr"/>
</dbReference>
<sequence>MIERQFVQKVGVPVISAPPETKWFSSDTESENSEGGKLVKLFDNMSSLERLVSCLSEFAGTACLVFVGCLGCTINAPLEQVAFTFGFAIMIGVQAFGHISGAHINPAVTVAAAALGHFPLINIPIYVAGQLLGSLTGFGLVKAIAKTKINDSALGVCSPAPNPDLSGFQIFLVEFLLTLVLVWVCCAIWDSRNAENTDSVSIKLGLTVAGLAMAGGAYSGANMNPARSFGPALLDGDWIYHWAYWSGPLTAGFVGGLLYRVLFAREPKLNETVPELGPTRENT</sequence>